<protein>
    <submittedName>
        <fullName evidence="1">Uncharacterized protein</fullName>
    </submittedName>
</protein>
<reference evidence="1" key="1">
    <citation type="submission" date="2018-01" db="EMBL/GenBank/DDBJ databases">
        <authorList>
            <person name="Krukenberg V."/>
        </authorList>
    </citation>
    <scope>NUCLEOTIDE SEQUENCE</scope>
    <source>
        <strain evidence="1">E20ANME2</strain>
    </source>
</reference>
<evidence type="ECO:0000313" key="2">
    <source>
        <dbReference type="Proteomes" id="UP000248329"/>
    </source>
</evidence>
<proteinExistence type="predicted"/>
<organism evidence="1 2">
    <name type="scientific">Candidatus Methanogaster sp</name>
    <dbReference type="NCBI Taxonomy" id="3386292"/>
    <lineage>
        <taxon>Archaea</taxon>
        <taxon>Methanobacteriati</taxon>
        <taxon>Methanobacteriota</taxon>
        <taxon>Stenosarchaea group</taxon>
        <taxon>Methanomicrobia</taxon>
        <taxon>Methanosarcinales</taxon>
        <taxon>ANME-2 cluster</taxon>
        <taxon>Candidatus Methanogasteraceae</taxon>
        <taxon>Candidatus Methanogaster</taxon>
    </lineage>
</organism>
<accession>A0AC61L2F4</accession>
<dbReference type="Proteomes" id="UP000248329">
    <property type="component" value="Unassembled WGS sequence"/>
</dbReference>
<gene>
    <name evidence="1" type="ORF">C4B59_10140</name>
</gene>
<comment type="caution">
    <text evidence="1">The sequence shown here is derived from an EMBL/GenBank/DDBJ whole genome shotgun (WGS) entry which is preliminary data.</text>
</comment>
<dbReference type="EMBL" id="PQXF01000019">
    <property type="protein sequence ID" value="PXF60064.1"/>
    <property type="molecule type" value="Genomic_DNA"/>
</dbReference>
<name>A0AC61L2F4_9EURY</name>
<evidence type="ECO:0000313" key="1">
    <source>
        <dbReference type="EMBL" id="PXF60064.1"/>
    </source>
</evidence>
<sequence>MAGGGECCGCREHRIITFGLVNMTKYTTIAGKIGITLVILVGFLSTTAACDIAPPYALGHTMQPINMTDVQMVNETVRIDMYKENATVQCNFTLMNRGENESLLVGFPVGLGWDAGIVVEYPYTGEWDGNYTYIYPLNDFRAYVNSQEVETETINVSGSQWQVWNMSFEEMETKNVEVDYWVYLSAYGGMPYHKTTRHWFTYVLETGAAWSGVIDEADITMNLHEIEQSWITTLTPDDYVFENDSVTWNFTSIEPSENIYIEFVTSNPAYQQAHTISGFILDRNGMGIAGAVVELHYGGVSGNIVNDTSDMPLVTTSLNATGGAVGWYDLTNLPDNWEDVDTSDMVVAARLFDGADNEMIGVSDPISFDPWFGWYGGLVNVTVDMPSATRGDLNSDGILTPADAAIALAIAASGAQNPAADVSGDDRVTSSDALMILQAAAGALTI</sequence>